<accession>A0AAP0PPF2</accession>
<reference evidence="2 3" key="1">
    <citation type="submission" date="2024-01" db="EMBL/GenBank/DDBJ databases">
        <title>Genome assemblies of Stephania.</title>
        <authorList>
            <person name="Yang L."/>
        </authorList>
    </citation>
    <scope>NUCLEOTIDE SEQUENCE [LARGE SCALE GENOMIC DNA]</scope>
    <source>
        <strain evidence="2">JXDWG</strain>
        <tissue evidence="2">Leaf</tissue>
    </source>
</reference>
<proteinExistence type="predicted"/>
<gene>
    <name evidence="2" type="ORF">Scep_006833</name>
</gene>
<evidence type="ECO:0000313" key="3">
    <source>
        <dbReference type="Proteomes" id="UP001419268"/>
    </source>
</evidence>
<feature type="region of interest" description="Disordered" evidence="1">
    <location>
        <begin position="182"/>
        <end position="203"/>
    </location>
</feature>
<evidence type="ECO:0000256" key="1">
    <source>
        <dbReference type="SAM" id="MobiDB-lite"/>
    </source>
</evidence>
<protein>
    <submittedName>
        <fullName evidence="2">Uncharacterized protein</fullName>
    </submittedName>
</protein>
<feature type="compositionally biased region" description="Acidic residues" evidence="1">
    <location>
        <begin position="190"/>
        <end position="203"/>
    </location>
</feature>
<organism evidence="2 3">
    <name type="scientific">Stephania cephalantha</name>
    <dbReference type="NCBI Taxonomy" id="152367"/>
    <lineage>
        <taxon>Eukaryota</taxon>
        <taxon>Viridiplantae</taxon>
        <taxon>Streptophyta</taxon>
        <taxon>Embryophyta</taxon>
        <taxon>Tracheophyta</taxon>
        <taxon>Spermatophyta</taxon>
        <taxon>Magnoliopsida</taxon>
        <taxon>Ranunculales</taxon>
        <taxon>Menispermaceae</taxon>
        <taxon>Menispermoideae</taxon>
        <taxon>Cissampelideae</taxon>
        <taxon>Stephania</taxon>
    </lineage>
</organism>
<dbReference type="Proteomes" id="UP001419268">
    <property type="component" value="Unassembled WGS sequence"/>
</dbReference>
<evidence type="ECO:0000313" key="2">
    <source>
        <dbReference type="EMBL" id="KAK9148076.1"/>
    </source>
</evidence>
<sequence>MLVVHWPSSRNTPCISNRQPRIAYAFGPSSFPAATQFQSGYVISSDTPCHSSTAARPTISPRTAATAIRNRRIELTQSQHDTPIDETELYLSVVECDDKGRIYGLGWIPSGSRRRHTGAGAGSSRPIYAHGEPIEQLRKDIKEMQTNILWVMQDNTLNREELRVVQGQSRLMEQALMDKLGISFTPPRDAEDDDSETEHDLDD</sequence>
<keyword evidence="3" id="KW-1185">Reference proteome</keyword>
<dbReference type="AlphaFoldDB" id="A0AAP0PPF2"/>
<comment type="caution">
    <text evidence="2">The sequence shown here is derived from an EMBL/GenBank/DDBJ whole genome shotgun (WGS) entry which is preliminary data.</text>
</comment>
<name>A0AAP0PPF2_9MAGN</name>
<dbReference type="EMBL" id="JBBNAG010000003">
    <property type="protein sequence ID" value="KAK9148076.1"/>
    <property type="molecule type" value="Genomic_DNA"/>
</dbReference>